<dbReference type="AlphaFoldDB" id="A0A4S4DGG6"/>
<feature type="region of interest" description="Disordered" evidence="4">
    <location>
        <begin position="275"/>
        <end position="311"/>
    </location>
</feature>
<feature type="domain" description="P-type ATPase C-terminal" evidence="5">
    <location>
        <begin position="57"/>
        <end position="137"/>
    </location>
</feature>
<proteinExistence type="predicted"/>
<dbReference type="GO" id="GO:0046872">
    <property type="term" value="F:metal ion binding"/>
    <property type="evidence" value="ECO:0007669"/>
    <property type="project" value="UniProtKB-KW"/>
</dbReference>
<dbReference type="Pfam" id="PF16212">
    <property type="entry name" value="PhoLip_ATPase_C"/>
    <property type="match status" value="1"/>
</dbReference>
<dbReference type="InterPro" id="IPR032630">
    <property type="entry name" value="P_typ_ATPase_c"/>
</dbReference>
<dbReference type="GO" id="GO:0005886">
    <property type="term" value="C:plasma membrane"/>
    <property type="evidence" value="ECO:0007669"/>
    <property type="project" value="TreeGrafter"/>
</dbReference>
<evidence type="ECO:0000259" key="5">
    <source>
        <dbReference type="Pfam" id="PF16212"/>
    </source>
</evidence>
<comment type="caution">
    <text evidence="6">The sequence shown here is derived from an EMBL/GenBank/DDBJ whole genome shotgun (WGS) entry which is preliminary data.</text>
</comment>
<keyword evidence="3" id="KW-0460">Magnesium</keyword>
<keyword evidence="7" id="KW-1185">Reference proteome</keyword>
<dbReference type="GO" id="GO:0045332">
    <property type="term" value="P:phospholipid translocation"/>
    <property type="evidence" value="ECO:0007669"/>
    <property type="project" value="TreeGrafter"/>
</dbReference>
<dbReference type="STRING" id="542762.A0A4S4DGG6"/>
<gene>
    <name evidence="6" type="ORF">TEA_027908</name>
</gene>
<dbReference type="GO" id="GO:0140326">
    <property type="term" value="F:ATPase-coupled intramembrane lipid transporter activity"/>
    <property type="evidence" value="ECO:0007669"/>
    <property type="project" value="TreeGrafter"/>
</dbReference>
<evidence type="ECO:0000256" key="1">
    <source>
        <dbReference type="ARBA" id="ARBA00004141"/>
    </source>
</evidence>
<dbReference type="EMBL" id="SDRB02011308">
    <property type="protein sequence ID" value="THG01849.1"/>
    <property type="molecule type" value="Genomic_DNA"/>
</dbReference>
<dbReference type="PANTHER" id="PTHR24092">
    <property type="entry name" value="PROBABLE PHOSPHOLIPID-TRANSPORTING ATPASE"/>
    <property type="match status" value="1"/>
</dbReference>
<evidence type="ECO:0000313" key="6">
    <source>
        <dbReference type="EMBL" id="THG01849.1"/>
    </source>
</evidence>
<evidence type="ECO:0000256" key="3">
    <source>
        <dbReference type="ARBA" id="ARBA00022842"/>
    </source>
</evidence>
<protein>
    <recommendedName>
        <fullName evidence="5">P-type ATPase C-terminal domain-containing protein</fullName>
    </recommendedName>
</protein>
<comment type="subcellular location">
    <subcellularLocation>
        <location evidence="1">Membrane</location>
        <topology evidence="1">Multi-pass membrane protein</topology>
    </subcellularLocation>
</comment>
<feature type="compositionally biased region" description="Basic and acidic residues" evidence="4">
    <location>
        <begin position="276"/>
        <end position="285"/>
    </location>
</feature>
<reference evidence="6 7" key="1">
    <citation type="journal article" date="2018" name="Proc. Natl. Acad. Sci. U.S.A.">
        <title>Draft genome sequence of Camellia sinensis var. sinensis provides insights into the evolution of the tea genome and tea quality.</title>
        <authorList>
            <person name="Wei C."/>
            <person name="Yang H."/>
            <person name="Wang S."/>
            <person name="Zhao J."/>
            <person name="Liu C."/>
            <person name="Gao L."/>
            <person name="Xia E."/>
            <person name="Lu Y."/>
            <person name="Tai Y."/>
            <person name="She G."/>
            <person name="Sun J."/>
            <person name="Cao H."/>
            <person name="Tong W."/>
            <person name="Gao Q."/>
            <person name="Li Y."/>
            <person name="Deng W."/>
            <person name="Jiang X."/>
            <person name="Wang W."/>
            <person name="Chen Q."/>
            <person name="Zhang S."/>
            <person name="Li H."/>
            <person name="Wu J."/>
            <person name="Wang P."/>
            <person name="Li P."/>
            <person name="Shi C."/>
            <person name="Zheng F."/>
            <person name="Jian J."/>
            <person name="Huang B."/>
            <person name="Shan D."/>
            <person name="Shi M."/>
            <person name="Fang C."/>
            <person name="Yue Y."/>
            <person name="Li F."/>
            <person name="Li D."/>
            <person name="Wei S."/>
            <person name="Han B."/>
            <person name="Jiang C."/>
            <person name="Yin Y."/>
            <person name="Xia T."/>
            <person name="Zhang Z."/>
            <person name="Bennetzen J.L."/>
            <person name="Zhao S."/>
            <person name="Wan X."/>
        </authorList>
    </citation>
    <scope>NUCLEOTIDE SEQUENCE [LARGE SCALE GENOMIC DNA]</scope>
    <source>
        <strain evidence="7">cv. Shuchazao</strain>
        <tissue evidence="6">Leaf</tissue>
    </source>
</reference>
<feature type="compositionally biased region" description="Polar residues" evidence="4">
    <location>
        <begin position="286"/>
        <end position="299"/>
    </location>
</feature>
<dbReference type="Proteomes" id="UP000306102">
    <property type="component" value="Unassembled WGS sequence"/>
</dbReference>
<dbReference type="PANTHER" id="PTHR24092:SF19">
    <property type="entry name" value="PHOSPHOLIPID-TRANSPORTING ATPASE"/>
    <property type="match status" value="1"/>
</dbReference>
<evidence type="ECO:0000256" key="4">
    <source>
        <dbReference type="SAM" id="MobiDB-lite"/>
    </source>
</evidence>
<organism evidence="6 7">
    <name type="scientific">Camellia sinensis var. sinensis</name>
    <name type="common">China tea</name>
    <dbReference type="NCBI Taxonomy" id="542762"/>
    <lineage>
        <taxon>Eukaryota</taxon>
        <taxon>Viridiplantae</taxon>
        <taxon>Streptophyta</taxon>
        <taxon>Embryophyta</taxon>
        <taxon>Tracheophyta</taxon>
        <taxon>Spermatophyta</taxon>
        <taxon>Magnoliopsida</taxon>
        <taxon>eudicotyledons</taxon>
        <taxon>Gunneridae</taxon>
        <taxon>Pentapetalae</taxon>
        <taxon>asterids</taxon>
        <taxon>Ericales</taxon>
        <taxon>Theaceae</taxon>
        <taxon>Camellia</taxon>
    </lineage>
</organism>
<keyword evidence="2" id="KW-0479">Metal-binding</keyword>
<sequence>MGHKPDGVVRHRQRHDFDEQTVIPMVTKDLESNANQSERANRSIANQNQQVRVTSRSVSGTSLLDAVSLMAYNVFYTSIPVLVSLVDKDLSEGTVMQHPQILYYCQAGRLLNPRTFAGWFGRSLFHVFFCFFGIHMFDSGFITFKVPASKVEFASSCHVPLACDFFSILGHPNIIIITGTPKIVPYTYQVLTGCRYAYRYGYTRTGYGKNQSGTSASVGYSLGTAWVRLRGDFDPASTLVFDFDLDPRHRVRLLRLLLRYFITLRGLERQNTYKPQELDNFKEGSKSQGRMNSSHQQEGCPSDKKTKMYQIEPPRVKTLEDIYAGLGQDW</sequence>
<accession>A0A4S4DGG6</accession>
<evidence type="ECO:0000313" key="7">
    <source>
        <dbReference type="Proteomes" id="UP000306102"/>
    </source>
</evidence>
<name>A0A4S4DGG6_CAMSN</name>
<evidence type="ECO:0000256" key="2">
    <source>
        <dbReference type="ARBA" id="ARBA00022723"/>
    </source>
</evidence>